<evidence type="ECO:0000313" key="2">
    <source>
        <dbReference type="EMBL" id="MFD1106924.1"/>
    </source>
</evidence>
<organism evidence="2 3">
    <name type="scientific">Sphingobium olei</name>
    <dbReference type="NCBI Taxonomy" id="420955"/>
    <lineage>
        <taxon>Bacteria</taxon>
        <taxon>Pseudomonadati</taxon>
        <taxon>Pseudomonadota</taxon>
        <taxon>Alphaproteobacteria</taxon>
        <taxon>Sphingomonadales</taxon>
        <taxon>Sphingomonadaceae</taxon>
        <taxon>Sphingobium</taxon>
    </lineage>
</organism>
<feature type="transmembrane region" description="Helical" evidence="1">
    <location>
        <begin position="138"/>
        <end position="156"/>
    </location>
</feature>
<name>A0ABW3P678_9SPHN</name>
<keyword evidence="1" id="KW-1133">Transmembrane helix</keyword>
<evidence type="ECO:0000313" key="3">
    <source>
        <dbReference type="Proteomes" id="UP001597203"/>
    </source>
</evidence>
<gene>
    <name evidence="2" type="ORF">ACFQ24_18830</name>
</gene>
<reference evidence="3" key="1">
    <citation type="journal article" date="2019" name="Int. J. Syst. Evol. Microbiol.">
        <title>The Global Catalogue of Microorganisms (GCM) 10K type strain sequencing project: providing services to taxonomists for standard genome sequencing and annotation.</title>
        <authorList>
            <consortium name="The Broad Institute Genomics Platform"/>
            <consortium name="The Broad Institute Genome Sequencing Center for Infectious Disease"/>
            <person name="Wu L."/>
            <person name="Ma J."/>
        </authorList>
    </citation>
    <scope>NUCLEOTIDE SEQUENCE [LARGE SCALE GENOMIC DNA]</scope>
    <source>
        <strain evidence="3">CCUG 54329</strain>
    </source>
</reference>
<comment type="caution">
    <text evidence="2">The sequence shown here is derived from an EMBL/GenBank/DDBJ whole genome shotgun (WGS) entry which is preliminary data.</text>
</comment>
<sequence>MTGEMRALCLAHGLLLGLLLGSPLIGPGLSPALLSALFLLGGFHLRLADRRRAPRGAPSWISHIRMAPLRLTRWAALATVALIAGDADQMGAILSAALAGELLIYPFSTHALCKLPRSAIGALLVAAVPALAHVQAGVVAHALAFSTGILACLFWLRGPDGEPRALGLSTAGLGAALLLPLLLPATLPYAWPAGLVCATLALAHLSTLRRRPMPWRMDGDARLWVRRPLWLRRPGLS</sequence>
<dbReference type="Proteomes" id="UP001597203">
    <property type="component" value="Unassembled WGS sequence"/>
</dbReference>
<evidence type="ECO:0000256" key="1">
    <source>
        <dbReference type="SAM" id="Phobius"/>
    </source>
</evidence>
<keyword evidence="3" id="KW-1185">Reference proteome</keyword>
<accession>A0ABW3P678</accession>
<feature type="transmembrane region" description="Helical" evidence="1">
    <location>
        <begin position="165"/>
        <end position="183"/>
    </location>
</feature>
<keyword evidence="1" id="KW-0472">Membrane</keyword>
<feature type="transmembrane region" description="Helical" evidence="1">
    <location>
        <begin position="189"/>
        <end position="208"/>
    </location>
</feature>
<proteinExistence type="predicted"/>
<keyword evidence="1" id="KW-0812">Transmembrane</keyword>
<dbReference type="RefSeq" id="WP_380914030.1">
    <property type="nucleotide sequence ID" value="NZ_JBHTLS010000134.1"/>
</dbReference>
<dbReference type="EMBL" id="JBHTLS010000134">
    <property type="protein sequence ID" value="MFD1106924.1"/>
    <property type="molecule type" value="Genomic_DNA"/>
</dbReference>
<protein>
    <submittedName>
        <fullName evidence="2">Uncharacterized protein</fullName>
    </submittedName>
</protein>